<comment type="similarity">
    <text evidence="2">Belongs to the monovalent cation:proton antiporter 1 (CPA1) transporter (TC 2.A.36) family.</text>
</comment>
<proteinExistence type="inferred from homology"/>
<dbReference type="Proteomes" id="UP001461498">
    <property type="component" value="Unassembled WGS sequence"/>
</dbReference>
<dbReference type="AlphaFoldDB" id="A0AAW1DKM4"/>
<comment type="subcellular location">
    <subcellularLocation>
        <location evidence="1">Membrane</location>
        <topology evidence="1">Multi-pass membrane protein</topology>
    </subcellularLocation>
</comment>
<dbReference type="PANTHER" id="PTHR31102:SF1">
    <property type="entry name" value="CATION_H+ EXCHANGER DOMAIN-CONTAINING PROTEIN"/>
    <property type="match status" value="1"/>
</dbReference>
<dbReference type="InterPro" id="IPR038770">
    <property type="entry name" value="Na+/solute_symporter_sf"/>
</dbReference>
<dbReference type="GO" id="GO:1902600">
    <property type="term" value="P:proton transmembrane transport"/>
    <property type="evidence" value="ECO:0007669"/>
    <property type="project" value="InterPro"/>
</dbReference>
<feature type="transmembrane region" description="Helical" evidence="6">
    <location>
        <begin position="207"/>
        <end position="229"/>
    </location>
</feature>
<evidence type="ECO:0000256" key="1">
    <source>
        <dbReference type="ARBA" id="ARBA00004141"/>
    </source>
</evidence>
<dbReference type="Pfam" id="PF00999">
    <property type="entry name" value="Na_H_Exchanger"/>
    <property type="match status" value="1"/>
</dbReference>
<feature type="transmembrane region" description="Helical" evidence="6">
    <location>
        <begin position="180"/>
        <end position="201"/>
    </location>
</feature>
<dbReference type="EMBL" id="JAPXFL010000002">
    <property type="protein sequence ID" value="KAK9510605.1"/>
    <property type="molecule type" value="Genomic_DNA"/>
</dbReference>
<dbReference type="GO" id="GO:0016020">
    <property type="term" value="C:membrane"/>
    <property type="evidence" value="ECO:0007669"/>
    <property type="project" value="UniProtKB-SubCell"/>
</dbReference>
<dbReference type="PANTHER" id="PTHR31102">
    <property type="match status" value="1"/>
</dbReference>
<evidence type="ECO:0000256" key="4">
    <source>
        <dbReference type="ARBA" id="ARBA00022989"/>
    </source>
</evidence>
<keyword evidence="5 6" id="KW-0472">Membrane</keyword>
<feature type="transmembrane region" description="Helical" evidence="6">
    <location>
        <begin position="283"/>
        <end position="307"/>
    </location>
</feature>
<evidence type="ECO:0000313" key="8">
    <source>
        <dbReference type="EMBL" id="KAK9510605.1"/>
    </source>
</evidence>
<feature type="transmembrane region" description="Helical" evidence="6">
    <location>
        <begin position="147"/>
        <end position="168"/>
    </location>
</feature>
<sequence length="522" mass="58180">MPINLGFETEGNSIAKNEIIAPAYCAALEETNFSEQQLKECKNSGKRRFAKCGLLLSEQCYFHHNAIHTLVEFILTLILIWAAVYVIIKEEFLPHSDLFKIFLLIICSYCTGFIFSMAGLPHVVGLYATGSVLKSVGYFNLSAQYKAISAVFRYVAISVTITKGGLGFDVGTVLKHKWTIFRYSFIYNNIEALVLAVLAKYVLNFPWLWSFMFGYVICATSSAASLNELRKLKSENKYKNEQMQETIENSAYIDNIYSISAFTVFLTSIGFVKNGESEIHMALLSGLLDLVIAIMIGLLFGFLTACFPHKNDNYFLAKRCLLLSINGTCTYFGCKIIGVAAGGALACFVAAATSSFCWKAQGWTKSYNPVLNFENKLWNFLMEPILFGLVGTEVDLRQLDISEIGTGIWMLIVTILVKCIVGMMILIPDNFNVKEKIFIIFSWMPKATVQSALSPQMLDTLNRTGSSDQEELDRATLIIALSVLSVVFITTLFSIILKCSSNRLLVKKQTTTDSDVPEQISS</sequence>
<feature type="transmembrane region" description="Helical" evidence="6">
    <location>
        <begin position="66"/>
        <end position="88"/>
    </location>
</feature>
<feature type="transmembrane region" description="Helical" evidence="6">
    <location>
        <begin position="408"/>
        <end position="427"/>
    </location>
</feature>
<accession>A0AAW1DKM4</accession>
<dbReference type="Gene3D" id="1.20.1530.20">
    <property type="match status" value="1"/>
</dbReference>
<feature type="transmembrane region" description="Helical" evidence="6">
    <location>
        <begin position="328"/>
        <end position="356"/>
    </location>
</feature>
<evidence type="ECO:0000256" key="5">
    <source>
        <dbReference type="ARBA" id="ARBA00023136"/>
    </source>
</evidence>
<keyword evidence="9" id="KW-1185">Reference proteome</keyword>
<dbReference type="InterPro" id="IPR006153">
    <property type="entry name" value="Cation/H_exchanger_TM"/>
</dbReference>
<keyword evidence="3 6" id="KW-0812">Transmembrane</keyword>
<feature type="domain" description="Cation/H+ exchanger transmembrane" evidence="7">
    <location>
        <begin position="106"/>
        <end position="498"/>
    </location>
</feature>
<organism evidence="8 9">
    <name type="scientific">Rhynocoris fuscipes</name>
    <dbReference type="NCBI Taxonomy" id="488301"/>
    <lineage>
        <taxon>Eukaryota</taxon>
        <taxon>Metazoa</taxon>
        <taxon>Ecdysozoa</taxon>
        <taxon>Arthropoda</taxon>
        <taxon>Hexapoda</taxon>
        <taxon>Insecta</taxon>
        <taxon>Pterygota</taxon>
        <taxon>Neoptera</taxon>
        <taxon>Paraneoptera</taxon>
        <taxon>Hemiptera</taxon>
        <taxon>Heteroptera</taxon>
        <taxon>Panheteroptera</taxon>
        <taxon>Cimicomorpha</taxon>
        <taxon>Reduviidae</taxon>
        <taxon>Harpactorinae</taxon>
        <taxon>Harpactorini</taxon>
        <taxon>Rhynocoris</taxon>
    </lineage>
</organism>
<dbReference type="InterPro" id="IPR051843">
    <property type="entry name" value="CPA1_transporter"/>
</dbReference>
<evidence type="ECO:0000259" key="7">
    <source>
        <dbReference type="Pfam" id="PF00999"/>
    </source>
</evidence>
<keyword evidence="4 6" id="KW-1133">Transmembrane helix</keyword>
<gene>
    <name evidence="8" type="ORF">O3M35_005350</name>
</gene>
<name>A0AAW1DKM4_9HEMI</name>
<feature type="transmembrane region" description="Helical" evidence="6">
    <location>
        <begin position="100"/>
        <end position="127"/>
    </location>
</feature>
<feature type="transmembrane region" description="Helical" evidence="6">
    <location>
        <begin position="475"/>
        <end position="497"/>
    </location>
</feature>
<dbReference type="GO" id="GO:0015297">
    <property type="term" value="F:antiporter activity"/>
    <property type="evidence" value="ECO:0007669"/>
    <property type="project" value="InterPro"/>
</dbReference>
<comment type="caution">
    <text evidence="8">The sequence shown here is derived from an EMBL/GenBank/DDBJ whole genome shotgun (WGS) entry which is preliminary data.</text>
</comment>
<evidence type="ECO:0000313" key="9">
    <source>
        <dbReference type="Proteomes" id="UP001461498"/>
    </source>
</evidence>
<evidence type="ECO:0000256" key="6">
    <source>
        <dbReference type="SAM" id="Phobius"/>
    </source>
</evidence>
<protein>
    <recommendedName>
        <fullName evidence="7">Cation/H+ exchanger transmembrane domain-containing protein</fullName>
    </recommendedName>
</protein>
<reference evidence="8 9" key="1">
    <citation type="submission" date="2022-12" db="EMBL/GenBank/DDBJ databases">
        <title>Chromosome-level genome assembly of true bugs.</title>
        <authorList>
            <person name="Ma L."/>
            <person name="Li H."/>
        </authorList>
    </citation>
    <scope>NUCLEOTIDE SEQUENCE [LARGE SCALE GENOMIC DNA]</scope>
    <source>
        <strain evidence="8">Lab_2022b</strain>
    </source>
</reference>
<evidence type="ECO:0000256" key="2">
    <source>
        <dbReference type="ARBA" id="ARBA00007367"/>
    </source>
</evidence>
<evidence type="ECO:0000256" key="3">
    <source>
        <dbReference type="ARBA" id="ARBA00022692"/>
    </source>
</evidence>